<dbReference type="InterPro" id="IPR051538">
    <property type="entry name" value="Acyl-CoA_Synth/Transferase"/>
</dbReference>
<evidence type="ECO:0000259" key="4">
    <source>
        <dbReference type="SMART" id="SM00881"/>
    </source>
</evidence>
<proteinExistence type="predicted"/>
<dbReference type="GO" id="GO:0005524">
    <property type="term" value="F:ATP binding"/>
    <property type="evidence" value="ECO:0007669"/>
    <property type="project" value="UniProtKB-KW"/>
</dbReference>
<dbReference type="SMART" id="SM00881">
    <property type="entry name" value="CoA_binding"/>
    <property type="match status" value="1"/>
</dbReference>
<dbReference type="KEGG" id="vdi:Vdis_0634"/>
<dbReference type="AlphaFoldDB" id="E1QVA3"/>
<dbReference type="Gene3D" id="3.40.50.261">
    <property type="entry name" value="Succinyl-CoA synthetase domains"/>
    <property type="match status" value="2"/>
</dbReference>
<keyword evidence="2" id="KW-0547">Nucleotide-binding</keyword>
<keyword evidence="3" id="KW-0067">ATP-binding</keyword>
<evidence type="ECO:0000313" key="6">
    <source>
        <dbReference type="Proteomes" id="UP000006681"/>
    </source>
</evidence>
<keyword evidence="1" id="KW-0436">Ligase</keyword>
<dbReference type="Pfam" id="PF13607">
    <property type="entry name" value="Succ_CoA_lig"/>
    <property type="match status" value="1"/>
</dbReference>
<dbReference type="HOGENOM" id="CLU_007415_2_3_2"/>
<evidence type="ECO:0000256" key="1">
    <source>
        <dbReference type="ARBA" id="ARBA00022598"/>
    </source>
</evidence>
<dbReference type="GO" id="GO:0043758">
    <property type="term" value="F:acetate-CoA ligase (ADP-forming) activity"/>
    <property type="evidence" value="ECO:0007669"/>
    <property type="project" value="InterPro"/>
</dbReference>
<dbReference type="EMBL" id="CP002100">
    <property type="protein sequence ID" value="ADN50030.1"/>
    <property type="molecule type" value="Genomic_DNA"/>
</dbReference>
<dbReference type="SUPFAM" id="SSF52210">
    <property type="entry name" value="Succinyl-CoA synthetase domains"/>
    <property type="match status" value="2"/>
</dbReference>
<dbReference type="InterPro" id="IPR016102">
    <property type="entry name" value="Succinyl-CoA_synth-like"/>
</dbReference>
<dbReference type="Proteomes" id="UP000006681">
    <property type="component" value="Chromosome"/>
</dbReference>
<reference evidence="6" key="2">
    <citation type="journal article" date="2010" name="Stand. Genomic Sci.">
        <title>Complete genome sequence of Vulcanisaeta distributa type strain (IC-017T).</title>
        <authorList>
            <person name="Mavromatis K."/>
            <person name="Sikorski J."/>
            <person name="Pabst E."/>
            <person name="Teshima H."/>
            <person name="Lapidus A."/>
            <person name="Lucas S."/>
            <person name="Nolan M."/>
            <person name="Glavina Del Rio T."/>
            <person name="Cheng J."/>
            <person name="Bruce D."/>
            <person name="Goodwin L."/>
            <person name="Pitluck S."/>
            <person name="Liolios K."/>
            <person name="Ivanova N."/>
            <person name="Mikhailova N."/>
            <person name="Pati A."/>
            <person name="Chen A."/>
            <person name="Palaniappan K."/>
            <person name="Land M."/>
            <person name="Hauser L."/>
            <person name="Chang Y."/>
            <person name="Jeffries C."/>
            <person name="Rohde M."/>
            <person name="Spring S."/>
            <person name="Goker M."/>
            <person name="Wirth R."/>
            <person name="Woyke T."/>
            <person name="Bristow J."/>
            <person name="Eisen J."/>
            <person name="Markowitz V."/>
            <person name="Hugenholtz P."/>
            <person name="Klenk H."/>
            <person name="Kyrpides N."/>
        </authorList>
    </citation>
    <scope>NUCLEOTIDE SEQUENCE [LARGE SCALE GENOMIC DNA]</scope>
    <source>
        <strain evidence="6">DSM 14429 / JCM 11212 / NBRC 100878 / IC-017</strain>
    </source>
</reference>
<accession>E1QVA3</accession>
<dbReference type="Gene3D" id="3.40.50.720">
    <property type="entry name" value="NAD(P)-binding Rossmann-like Domain"/>
    <property type="match status" value="1"/>
</dbReference>
<dbReference type="Pfam" id="PF13380">
    <property type="entry name" value="CoA_binding_2"/>
    <property type="match status" value="1"/>
</dbReference>
<sequence>MGEGFNYLFNPRSIAIIGATAREGSVGGVITRNLLTKFRGRVYLVNPSYTELLGHRVYRSVLEIPDEVDLAVIVTPAPTVPRIMSECAAKGVKVAVVISGGFSETGEDGARLEREVREASQGRVRILGPNCIGVYNAFNGLDTFFIPQGRMERPRAGPIALISQSGAVAAAILDWAARKGIGVGIAVNYGNKLDISEVELLEALAGNEDLRVVVMYVEGLKYPGEGRRLLEVMRRVTKVKPVIVYKAGRSKSSGRAVKSHTAALAGNYEIYRAMLRQAGAIEVNNLMDALEVAKALATQPLPRGNRVLIITDSGGAGVQAVDNVESVGLVVPELPQEVRSTLAKSLPPFASTANPIDLTGSATDAMYKFVLDTVLPTGHIDMALVLAQMQLPGMTPKLADYIIEARRFGKPIVVYGISANEDARAFKARLEEGGVPTYDRLETAANALRALYEYAVTRGLVRPR</sequence>
<dbReference type="InterPro" id="IPR036291">
    <property type="entry name" value="NAD(P)-bd_dom_sf"/>
</dbReference>
<dbReference type="InterPro" id="IPR032875">
    <property type="entry name" value="Succ_CoA_lig_flav_dom"/>
</dbReference>
<dbReference type="RefSeq" id="WP_013335755.1">
    <property type="nucleotide sequence ID" value="NC_014537.1"/>
</dbReference>
<dbReference type="GeneID" id="9751555"/>
<evidence type="ECO:0000256" key="3">
    <source>
        <dbReference type="ARBA" id="ARBA00022840"/>
    </source>
</evidence>
<keyword evidence="6" id="KW-1185">Reference proteome</keyword>
<evidence type="ECO:0000313" key="5">
    <source>
        <dbReference type="EMBL" id="ADN50030.1"/>
    </source>
</evidence>
<evidence type="ECO:0000256" key="2">
    <source>
        <dbReference type="ARBA" id="ARBA00022741"/>
    </source>
</evidence>
<dbReference type="PANTHER" id="PTHR43334">
    <property type="entry name" value="ACETATE--COA LIGASE [ADP-FORMING]"/>
    <property type="match status" value="1"/>
</dbReference>
<organism evidence="5 6">
    <name type="scientific">Vulcanisaeta distributa (strain DSM 14429 / JCM 11212 / NBRC 100878 / IC-017)</name>
    <dbReference type="NCBI Taxonomy" id="572478"/>
    <lineage>
        <taxon>Archaea</taxon>
        <taxon>Thermoproteota</taxon>
        <taxon>Thermoprotei</taxon>
        <taxon>Thermoproteales</taxon>
        <taxon>Thermoproteaceae</taxon>
        <taxon>Vulcanisaeta</taxon>
    </lineage>
</organism>
<dbReference type="STRING" id="572478.Vdis_0634"/>
<reference evidence="5 6" key="1">
    <citation type="journal article" date="2010" name="Stand. Genomic Sci.">
        <title>Complete genome sequence of Vulcanisaeta distributa type strain (IC-017).</title>
        <authorList>
            <person name="Mavromatis K."/>
            <person name="Sikorski J."/>
            <person name="Pabst E."/>
            <person name="Teshima H."/>
            <person name="Lapidus A."/>
            <person name="Lucas S."/>
            <person name="Nolan M."/>
            <person name="Glavina Del Rio T."/>
            <person name="Cheng J.F."/>
            <person name="Bruce D."/>
            <person name="Goodwin L."/>
            <person name="Pitluck S."/>
            <person name="Liolios K."/>
            <person name="Ivanova N."/>
            <person name="Mikhailova N."/>
            <person name="Pati A."/>
            <person name="Chen A."/>
            <person name="Palaniappan K."/>
            <person name="Land M."/>
            <person name="Hauser L."/>
            <person name="Chang Y.J."/>
            <person name="Jeffries C.D."/>
            <person name="Rohde M."/>
            <person name="Spring S."/>
            <person name="Goker M."/>
            <person name="Wirth R."/>
            <person name="Woyke T."/>
            <person name="Bristow J."/>
            <person name="Eisen J.A."/>
            <person name="Markowitz V."/>
            <person name="Hugenholtz P."/>
            <person name="Klenk H.P."/>
            <person name="Kyrpides N.C."/>
        </authorList>
    </citation>
    <scope>NUCLEOTIDE SEQUENCE [LARGE SCALE GENOMIC DNA]</scope>
    <source>
        <strain evidence="6">DSM 14429 / JCM 11212 / NBRC 100878 / IC-017</strain>
    </source>
</reference>
<dbReference type="eggNOG" id="arCOG01340">
    <property type="taxonomic scope" value="Archaea"/>
</dbReference>
<feature type="domain" description="CoA-binding" evidence="4">
    <location>
        <begin position="8"/>
        <end position="102"/>
    </location>
</feature>
<dbReference type="OrthoDB" id="18103at2157"/>
<dbReference type="Pfam" id="PF19045">
    <property type="entry name" value="Ligase_CoA_2"/>
    <property type="match status" value="1"/>
</dbReference>
<protein>
    <submittedName>
        <fullName evidence="5">CoA-binding domain protein</fullName>
    </submittedName>
</protein>
<gene>
    <name evidence="5" type="ordered locus">Vdis_0634</name>
</gene>
<dbReference type="InterPro" id="IPR003781">
    <property type="entry name" value="CoA-bd"/>
</dbReference>
<dbReference type="SUPFAM" id="SSF51735">
    <property type="entry name" value="NAD(P)-binding Rossmann-fold domains"/>
    <property type="match status" value="1"/>
</dbReference>
<name>E1QVA3_VULDI</name>
<dbReference type="PANTHER" id="PTHR43334:SF2">
    <property type="entry name" value="ACETATE--COA LIGASE [ADP-FORMING]"/>
    <property type="match status" value="1"/>
</dbReference>
<dbReference type="InterPro" id="IPR043938">
    <property type="entry name" value="Ligase_CoA_dom"/>
</dbReference>